<comment type="caution">
    <text evidence="2">The sequence shown here is derived from an EMBL/GenBank/DDBJ whole genome shotgun (WGS) entry which is preliminary data.</text>
</comment>
<evidence type="ECO:0000313" key="3">
    <source>
        <dbReference type="Proteomes" id="UP000326396"/>
    </source>
</evidence>
<evidence type="ECO:0000256" key="1">
    <source>
        <dbReference type="SAM" id="MobiDB-lite"/>
    </source>
</evidence>
<proteinExistence type="predicted"/>
<sequence length="84" mass="9622">MSVGIGREQRQGFGNEVVWWVGCYEGNKHVYSVIKYKETSSRLGKDGPGNKRRRKLNSEICRATRQQSETLSRYARAGKDKNTL</sequence>
<protein>
    <submittedName>
        <fullName evidence="2">Uncharacterized protein</fullName>
    </submittedName>
</protein>
<reference evidence="2 3" key="1">
    <citation type="submission" date="2019-05" db="EMBL/GenBank/DDBJ databases">
        <title>Mikania micrantha, genome provides insights into the molecular mechanism of rapid growth.</title>
        <authorList>
            <person name="Liu B."/>
        </authorList>
    </citation>
    <scope>NUCLEOTIDE SEQUENCE [LARGE SCALE GENOMIC DNA]</scope>
    <source>
        <strain evidence="2">NLD-2019</strain>
        <tissue evidence="2">Leaf</tissue>
    </source>
</reference>
<gene>
    <name evidence="2" type="ORF">E3N88_01601</name>
</gene>
<dbReference type="EMBL" id="SZYD01000001">
    <property type="protein sequence ID" value="KAD7478465.1"/>
    <property type="molecule type" value="Genomic_DNA"/>
</dbReference>
<name>A0A5N6Q1E5_9ASTR</name>
<feature type="region of interest" description="Disordered" evidence="1">
    <location>
        <begin position="41"/>
        <end position="62"/>
    </location>
</feature>
<dbReference type="AlphaFoldDB" id="A0A5N6Q1E5"/>
<dbReference type="Proteomes" id="UP000326396">
    <property type="component" value="Linkage Group LG1"/>
</dbReference>
<organism evidence="2 3">
    <name type="scientific">Mikania micrantha</name>
    <name type="common">bitter vine</name>
    <dbReference type="NCBI Taxonomy" id="192012"/>
    <lineage>
        <taxon>Eukaryota</taxon>
        <taxon>Viridiplantae</taxon>
        <taxon>Streptophyta</taxon>
        <taxon>Embryophyta</taxon>
        <taxon>Tracheophyta</taxon>
        <taxon>Spermatophyta</taxon>
        <taxon>Magnoliopsida</taxon>
        <taxon>eudicotyledons</taxon>
        <taxon>Gunneridae</taxon>
        <taxon>Pentapetalae</taxon>
        <taxon>asterids</taxon>
        <taxon>campanulids</taxon>
        <taxon>Asterales</taxon>
        <taxon>Asteraceae</taxon>
        <taxon>Asteroideae</taxon>
        <taxon>Heliantheae alliance</taxon>
        <taxon>Eupatorieae</taxon>
        <taxon>Mikania</taxon>
    </lineage>
</organism>
<keyword evidence="3" id="KW-1185">Reference proteome</keyword>
<accession>A0A5N6Q1E5</accession>
<evidence type="ECO:0000313" key="2">
    <source>
        <dbReference type="EMBL" id="KAD7478465.1"/>
    </source>
</evidence>